<dbReference type="PRINTS" id="PR00377">
    <property type="entry name" value="IMPHPHTASES"/>
</dbReference>
<keyword evidence="5" id="KW-0378">Hydrolase</keyword>
<dbReference type="EMBL" id="MTLA01000123">
    <property type="protein sequence ID" value="OOP68270.1"/>
    <property type="molecule type" value="Genomic_DNA"/>
</dbReference>
<keyword evidence="4 7" id="KW-0479">Metal-binding</keyword>
<dbReference type="Gene3D" id="3.40.190.80">
    <property type="match status" value="1"/>
</dbReference>
<dbReference type="PANTHER" id="PTHR20854">
    <property type="entry name" value="INOSITOL MONOPHOSPHATASE"/>
    <property type="match status" value="1"/>
</dbReference>
<evidence type="ECO:0000256" key="7">
    <source>
        <dbReference type="PIRSR" id="PIRSR600760-2"/>
    </source>
</evidence>
<keyword evidence="6 7" id="KW-0460">Magnesium</keyword>
<evidence type="ECO:0000313" key="8">
    <source>
        <dbReference type="EMBL" id="OOP68270.1"/>
    </source>
</evidence>
<protein>
    <recommendedName>
        <fullName evidence="3">inositol-phosphate phosphatase</fullName>
        <ecNumber evidence="3">3.1.3.25</ecNumber>
    </recommendedName>
</protein>
<dbReference type="GO" id="GO:0007165">
    <property type="term" value="P:signal transduction"/>
    <property type="evidence" value="ECO:0007669"/>
    <property type="project" value="TreeGrafter"/>
</dbReference>
<evidence type="ECO:0000256" key="1">
    <source>
        <dbReference type="ARBA" id="ARBA00001033"/>
    </source>
</evidence>
<comment type="catalytic activity">
    <reaction evidence="1">
        <text>a myo-inositol phosphate + H2O = myo-inositol + phosphate</text>
        <dbReference type="Rhea" id="RHEA:24056"/>
        <dbReference type="ChEBI" id="CHEBI:15377"/>
        <dbReference type="ChEBI" id="CHEBI:17268"/>
        <dbReference type="ChEBI" id="CHEBI:43474"/>
        <dbReference type="ChEBI" id="CHEBI:84139"/>
        <dbReference type="EC" id="3.1.3.25"/>
    </reaction>
</comment>
<dbReference type="FunFam" id="3.30.540.10:FF:000003">
    <property type="entry name" value="Inositol-1-monophosphatase"/>
    <property type="match status" value="1"/>
</dbReference>
<dbReference type="InterPro" id="IPR000760">
    <property type="entry name" value="Inositol_monophosphatase-like"/>
</dbReference>
<organism evidence="8 9">
    <name type="scientific">Heyndrickxia oleronia</name>
    <dbReference type="NCBI Taxonomy" id="38875"/>
    <lineage>
        <taxon>Bacteria</taxon>
        <taxon>Bacillati</taxon>
        <taxon>Bacillota</taxon>
        <taxon>Bacilli</taxon>
        <taxon>Bacillales</taxon>
        <taxon>Bacillaceae</taxon>
        <taxon>Heyndrickxia</taxon>
    </lineage>
</organism>
<dbReference type="CDD" id="cd01637">
    <property type="entry name" value="IMPase_like"/>
    <property type="match status" value="1"/>
</dbReference>
<dbReference type="PANTHER" id="PTHR20854:SF4">
    <property type="entry name" value="INOSITOL-1-MONOPHOSPHATASE-RELATED"/>
    <property type="match status" value="1"/>
</dbReference>
<evidence type="ECO:0000256" key="2">
    <source>
        <dbReference type="ARBA" id="ARBA00001946"/>
    </source>
</evidence>
<dbReference type="GO" id="GO:0046854">
    <property type="term" value="P:phosphatidylinositol phosphate biosynthetic process"/>
    <property type="evidence" value="ECO:0007669"/>
    <property type="project" value="InterPro"/>
</dbReference>
<dbReference type="PROSITE" id="PS00630">
    <property type="entry name" value="IMP_2"/>
    <property type="match status" value="1"/>
</dbReference>
<feature type="binding site" evidence="7">
    <location>
        <position position="90"/>
    </location>
    <ligand>
        <name>Mg(2+)</name>
        <dbReference type="ChEBI" id="CHEBI:18420"/>
        <label>2</label>
    </ligand>
</feature>
<dbReference type="Gene3D" id="3.30.540.10">
    <property type="entry name" value="Fructose-1,6-Bisphosphatase, subunit A, domain 1"/>
    <property type="match status" value="1"/>
</dbReference>
<feature type="binding site" evidence="7">
    <location>
        <position position="69"/>
    </location>
    <ligand>
        <name>Mg(2+)</name>
        <dbReference type="ChEBI" id="CHEBI:18420"/>
        <label>1</label>
        <note>catalytic</note>
    </ligand>
</feature>
<reference evidence="8 9" key="1">
    <citation type="submission" date="2017-01" db="EMBL/GenBank/DDBJ databases">
        <title>Draft genome sequence of Bacillus oleronius.</title>
        <authorList>
            <person name="Allam M."/>
        </authorList>
    </citation>
    <scope>NUCLEOTIDE SEQUENCE [LARGE SCALE GENOMIC DNA]</scope>
    <source>
        <strain evidence="8 9">DSM 9356</strain>
    </source>
</reference>
<feature type="binding site" evidence="7">
    <location>
        <position position="214"/>
    </location>
    <ligand>
        <name>Mg(2+)</name>
        <dbReference type="ChEBI" id="CHEBI:18420"/>
        <label>1</label>
        <note>catalytic</note>
    </ligand>
</feature>
<keyword evidence="9" id="KW-1185">Reference proteome</keyword>
<dbReference type="Proteomes" id="UP000189761">
    <property type="component" value="Unassembled WGS sequence"/>
</dbReference>
<name>A0A8E2IC53_9BACI</name>
<proteinExistence type="predicted"/>
<dbReference type="Pfam" id="PF00459">
    <property type="entry name" value="Inositol_P"/>
    <property type="match status" value="1"/>
</dbReference>
<feature type="binding site" evidence="7">
    <location>
        <position position="87"/>
    </location>
    <ligand>
        <name>Mg(2+)</name>
        <dbReference type="ChEBI" id="CHEBI:18420"/>
        <label>1</label>
        <note>catalytic</note>
    </ligand>
</feature>
<evidence type="ECO:0000256" key="3">
    <source>
        <dbReference type="ARBA" id="ARBA00013106"/>
    </source>
</evidence>
<dbReference type="SUPFAM" id="SSF56655">
    <property type="entry name" value="Carbohydrate phosphatase"/>
    <property type="match status" value="1"/>
</dbReference>
<comment type="caution">
    <text evidence="8">The sequence shown here is derived from an EMBL/GenBank/DDBJ whole genome shotgun (WGS) entry which is preliminary data.</text>
</comment>
<evidence type="ECO:0000256" key="5">
    <source>
        <dbReference type="ARBA" id="ARBA00022801"/>
    </source>
</evidence>
<dbReference type="GO" id="GO:0006020">
    <property type="term" value="P:inositol metabolic process"/>
    <property type="evidence" value="ECO:0007669"/>
    <property type="project" value="TreeGrafter"/>
</dbReference>
<feature type="binding site" evidence="7">
    <location>
        <position position="89"/>
    </location>
    <ligand>
        <name>Mg(2+)</name>
        <dbReference type="ChEBI" id="CHEBI:18420"/>
        <label>1</label>
        <note>catalytic</note>
    </ligand>
</feature>
<comment type="cofactor">
    <cofactor evidence="2 7">
        <name>Mg(2+)</name>
        <dbReference type="ChEBI" id="CHEBI:18420"/>
    </cofactor>
</comment>
<evidence type="ECO:0000256" key="4">
    <source>
        <dbReference type="ARBA" id="ARBA00022723"/>
    </source>
</evidence>
<gene>
    <name evidence="8" type="ORF">BWZ43_11315</name>
</gene>
<accession>A0A8E2IC53</accession>
<dbReference type="InterPro" id="IPR020583">
    <property type="entry name" value="Inositol_monoP_metal-BS"/>
</dbReference>
<dbReference type="EC" id="3.1.3.25" evidence="3"/>
<sequence>MTDWIKIDTYVRQWLKEARENILDSFNHTLNIQTKSDRNDLVTNIDKETELFLVNNIMKHFPNHRIVGEEGHGKDINQEDGIIWIIDPIDGTVNFVHQQRNFAISIGIYENGRGKFGYIYDVVQDELYFVEVGKGAFFNGQPIPLLEATKVENAIIGINSSWIISNRHIPVGNLHNLVRDSRATRSLGAASLEFAYVATGRLDAYIAMRLSPWDFAAGKLLIEELGGVVTTVKGETLNLLESSTVFVSNKALHNEILTNYFNTSND</sequence>
<dbReference type="AlphaFoldDB" id="A0A8E2IC53"/>
<evidence type="ECO:0000256" key="6">
    <source>
        <dbReference type="ARBA" id="ARBA00022842"/>
    </source>
</evidence>
<dbReference type="GO" id="GO:0008934">
    <property type="term" value="F:inositol monophosphate 1-phosphatase activity"/>
    <property type="evidence" value="ECO:0007669"/>
    <property type="project" value="TreeGrafter"/>
</dbReference>
<dbReference type="InterPro" id="IPR020550">
    <property type="entry name" value="Inositol_monophosphatase_CS"/>
</dbReference>
<dbReference type="RefSeq" id="WP_071976597.1">
    <property type="nucleotide sequence ID" value="NZ_CP065424.1"/>
</dbReference>
<evidence type="ECO:0000313" key="9">
    <source>
        <dbReference type="Proteomes" id="UP000189761"/>
    </source>
</evidence>
<dbReference type="PROSITE" id="PS00629">
    <property type="entry name" value="IMP_1"/>
    <property type="match status" value="1"/>
</dbReference>
<dbReference type="GO" id="GO:0046872">
    <property type="term" value="F:metal ion binding"/>
    <property type="evidence" value="ECO:0007669"/>
    <property type="project" value="UniProtKB-KW"/>
</dbReference>